<protein>
    <submittedName>
        <fullName evidence="2">Uncharacterized protein</fullName>
    </submittedName>
</protein>
<sequence length="764" mass="85083">MRSHYTRTNPAAQGQALPPEAKARFNTPFFGKKAIGNFTHAWADELTLDRVQEAFDPFECHHYELPEYSDTKYGWGVTLLGDSREGPAFYASHGPENQGMTTEQTAPVMPGISGFFRISNFRRFRNQYDGEVFMRPEGGHFSISAAVPGLRVFEDRFRDPVPRAFSLSAWAHSITVLTDGPAPENMTAEENYTVMPFLPPWEDRKQEKGLDDFLEKDASCYFIRSVIRSAELVMLYEEDVWKLVVTMKEPLLGETGIDIPVYCFEKDWEGESPKAGMRILAAIWLLARFIPAEEVEPPRRLNPDDPIDLEKAQSGDADAMVKVAKAYLSDPFYEAPFEAFTWFQRAAEKKNPEGILGLADCYLNGTGVKKNRKEAKKLVRTLADKDYPDAVMKLADILDLDAVTPKEARRVRKIYERAVSLGAVKAYIPLISNALIGCESDNFASDYPRAVQFAMDLRETGADPVTLITVSQMLSDEGLRKYAKLIADLAELAAEGGDSLPKAALALYYAQGFGRKRDPKKANQLLIEAGENGSIRQKLQVADTLLAGKKGFIQDVKTAVRFYEDAAMMGSPDGAASFGWCLAMGFGTVENLEAGLRWLQKAIDEGSDRGRFYYGVLLSDGQKLKKDERKGEKLIREAAENGLPNAAYRLSLDCFDKGLNKEAFDWRIRYYGLAEADESVNDIVTLLPEHGYDAEGHQLEFILGVLLLAGETGDPLALVMLGDIYVTGAYGVRVNVKDAKKLYREAAEMGYKMAETRLAQLAGK</sequence>
<feature type="compositionally biased region" description="Polar residues" evidence="1">
    <location>
        <begin position="1"/>
        <end position="12"/>
    </location>
</feature>
<name>A0A388SEB3_9BURK</name>
<evidence type="ECO:0000313" key="3">
    <source>
        <dbReference type="Proteomes" id="UP000266091"/>
    </source>
</evidence>
<dbReference type="OrthoDB" id="5365194at2"/>
<keyword evidence="3" id="KW-1185">Reference proteome</keyword>
<accession>A0A388SEB3</accession>
<dbReference type="PANTHER" id="PTHR11102">
    <property type="entry name" value="SEL-1-LIKE PROTEIN"/>
    <property type="match status" value="1"/>
</dbReference>
<dbReference type="Gene3D" id="1.25.40.10">
    <property type="entry name" value="Tetratricopeptide repeat domain"/>
    <property type="match status" value="3"/>
</dbReference>
<organism evidence="2 3">
    <name type="scientific">Mesosutterella multiformis</name>
    <dbReference type="NCBI Taxonomy" id="2259133"/>
    <lineage>
        <taxon>Bacteria</taxon>
        <taxon>Pseudomonadati</taxon>
        <taxon>Pseudomonadota</taxon>
        <taxon>Betaproteobacteria</taxon>
        <taxon>Burkholderiales</taxon>
        <taxon>Sutterellaceae</taxon>
        <taxon>Mesosutterella</taxon>
    </lineage>
</organism>
<dbReference type="RefSeq" id="WP_116270769.1">
    <property type="nucleotide sequence ID" value="NZ_BGZJ01000002.1"/>
</dbReference>
<reference evidence="2 3" key="1">
    <citation type="journal article" date="2018" name="Int. J. Syst. Evol. Microbiol.">
        <title>Mesosutterella multiformis gen. nov., sp. nov., a member of the family Sutterellaceae and Sutterella megalosphaeroides sp. nov., isolated from human faeces.</title>
        <authorList>
            <person name="Sakamoto M."/>
            <person name="Ikeyama N."/>
            <person name="Kunihiro T."/>
            <person name="Iino T."/>
            <person name="Yuki M."/>
            <person name="Ohkuma M."/>
        </authorList>
    </citation>
    <scope>NUCLEOTIDE SEQUENCE [LARGE SCALE GENOMIC DNA]</scope>
    <source>
        <strain evidence="2 3">4NBBH2</strain>
    </source>
</reference>
<evidence type="ECO:0000313" key="2">
    <source>
        <dbReference type="EMBL" id="GBO94515.1"/>
    </source>
</evidence>
<proteinExistence type="predicted"/>
<feature type="region of interest" description="Disordered" evidence="1">
    <location>
        <begin position="1"/>
        <end position="20"/>
    </location>
</feature>
<dbReference type="Pfam" id="PF08238">
    <property type="entry name" value="Sel1"/>
    <property type="match status" value="7"/>
</dbReference>
<comment type="caution">
    <text evidence="2">The sequence shown here is derived from an EMBL/GenBank/DDBJ whole genome shotgun (WGS) entry which is preliminary data.</text>
</comment>
<evidence type="ECO:0000256" key="1">
    <source>
        <dbReference type="SAM" id="MobiDB-lite"/>
    </source>
</evidence>
<dbReference type="PANTHER" id="PTHR11102:SF160">
    <property type="entry name" value="ERAD-ASSOCIATED E3 UBIQUITIN-PROTEIN LIGASE COMPONENT HRD3"/>
    <property type="match status" value="1"/>
</dbReference>
<dbReference type="InterPro" id="IPR006597">
    <property type="entry name" value="Sel1-like"/>
</dbReference>
<dbReference type="InterPro" id="IPR050767">
    <property type="entry name" value="Sel1_AlgK"/>
</dbReference>
<dbReference type="SMART" id="SM00671">
    <property type="entry name" value="SEL1"/>
    <property type="match status" value="8"/>
</dbReference>
<dbReference type="EMBL" id="BGZJ01000002">
    <property type="protein sequence ID" value="GBO94515.1"/>
    <property type="molecule type" value="Genomic_DNA"/>
</dbReference>
<dbReference type="InterPro" id="IPR011990">
    <property type="entry name" value="TPR-like_helical_dom_sf"/>
</dbReference>
<dbReference type="AlphaFoldDB" id="A0A388SEB3"/>
<gene>
    <name evidence="2" type="ORF">MESMUL_18690</name>
</gene>
<dbReference type="SUPFAM" id="SSF81901">
    <property type="entry name" value="HCP-like"/>
    <property type="match status" value="3"/>
</dbReference>
<dbReference type="Proteomes" id="UP000266091">
    <property type="component" value="Unassembled WGS sequence"/>
</dbReference>